<dbReference type="AlphaFoldDB" id="A0A559IE94"/>
<accession>A0A559IE94</accession>
<sequence>MILSWGSPLKSKSLTAVYGSGWEKGEFKFIEYRKTPLGWDFNLWRLSLSYDNFGKVKRG</sequence>
<name>A0A559IE94_9BACL</name>
<organism evidence="1 2">
    <name type="scientific">Paenibacillus agilis</name>
    <dbReference type="NCBI Taxonomy" id="3020863"/>
    <lineage>
        <taxon>Bacteria</taxon>
        <taxon>Bacillati</taxon>
        <taxon>Bacillota</taxon>
        <taxon>Bacilli</taxon>
        <taxon>Bacillales</taxon>
        <taxon>Paenibacillaceae</taxon>
        <taxon>Paenibacillus</taxon>
    </lineage>
</organism>
<dbReference type="RefSeq" id="WP_144994690.1">
    <property type="nucleotide sequence ID" value="NZ_VNJK01000006.1"/>
</dbReference>
<proteinExistence type="predicted"/>
<dbReference type="Proteomes" id="UP000318102">
    <property type="component" value="Unassembled WGS sequence"/>
</dbReference>
<keyword evidence="2" id="KW-1185">Reference proteome</keyword>
<comment type="caution">
    <text evidence="1">The sequence shown here is derived from an EMBL/GenBank/DDBJ whole genome shotgun (WGS) entry which is preliminary data.</text>
</comment>
<gene>
    <name evidence="1" type="ORF">FPZ44_23770</name>
</gene>
<dbReference type="EMBL" id="VNJK01000006">
    <property type="protein sequence ID" value="TVX85974.1"/>
    <property type="molecule type" value="Genomic_DNA"/>
</dbReference>
<evidence type="ECO:0000313" key="2">
    <source>
        <dbReference type="Proteomes" id="UP000318102"/>
    </source>
</evidence>
<reference evidence="1 2" key="1">
    <citation type="submission" date="2019-07" db="EMBL/GenBank/DDBJ databases">
        <authorList>
            <person name="Kim J."/>
        </authorList>
    </citation>
    <scope>NUCLEOTIDE SEQUENCE [LARGE SCALE GENOMIC DNA]</scope>
    <source>
        <strain evidence="1 2">N4</strain>
    </source>
</reference>
<protein>
    <submittedName>
        <fullName evidence="1">Uncharacterized protein</fullName>
    </submittedName>
</protein>
<evidence type="ECO:0000313" key="1">
    <source>
        <dbReference type="EMBL" id="TVX85974.1"/>
    </source>
</evidence>